<keyword evidence="11 17" id="KW-1133">Transmembrane helix</keyword>
<dbReference type="GO" id="GO:0005886">
    <property type="term" value="C:plasma membrane"/>
    <property type="evidence" value="ECO:0007669"/>
    <property type="project" value="UniProtKB-SubCell"/>
</dbReference>
<gene>
    <name evidence="22" type="ORF">B1C78_04310</name>
</gene>
<evidence type="ECO:0000313" key="22">
    <source>
        <dbReference type="EMBL" id="OOG27241.1"/>
    </source>
</evidence>
<evidence type="ECO:0000256" key="1">
    <source>
        <dbReference type="ARBA" id="ARBA00000085"/>
    </source>
</evidence>
<comment type="catalytic activity">
    <reaction evidence="1">
        <text>ATP + protein L-histidine = ADP + protein N-phospho-L-histidine.</text>
        <dbReference type="EC" id="2.7.13.3"/>
    </reaction>
</comment>
<dbReference type="CDD" id="cd06225">
    <property type="entry name" value="HAMP"/>
    <property type="match status" value="1"/>
</dbReference>
<feature type="transmembrane region" description="Helical" evidence="17">
    <location>
        <begin position="172"/>
        <end position="191"/>
    </location>
</feature>
<keyword evidence="9 22" id="KW-0418">Kinase</keyword>
<dbReference type="SUPFAM" id="SSF47226">
    <property type="entry name" value="Histidine-containing phosphotransfer domain, HPT domain"/>
    <property type="match status" value="1"/>
</dbReference>
<dbReference type="InterPro" id="IPR001789">
    <property type="entry name" value="Sig_transdc_resp-reg_receiver"/>
</dbReference>
<keyword evidence="8" id="KW-0547">Nucleotide-binding</keyword>
<evidence type="ECO:0000256" key="13">
    <source>
        <dbReference type="ARBA" id="ARBA00023136"/>
    </source>
</evidence>
<dbReference type="EC" id="2.7.13.3" evidence="3"/>
<evidence type="ECO:0000313" key="23">
    <source>
        <dbReference type="Proteomes" id="UP000189462"/>
    </source>
</evidence>
<sequence>MLHSWRIKHRLLALALVPAVAVGTALTVYWSIIKVQEIESRLETRGNTIAGFLAPAMEYGVISGNRAYLRAASHRAREEPDLVSVRVADDQGNLLYTYVQDRRPDSRLHDLSGLLFGHGVRAFEAPITLTRLVDYEAMGASPAVPAPGPDRVIGHVTVTLSTVPTAIAQTEWILRSLLIVAVLLAATAFMVRLASRPLSRPLEEMADVVNRIGRGELDVQADSRAGGELGRLAEGINGMARNIRRSHVRMTERIQASTRDIQEQLKLVDEKNRALSMARTQADEANLKKSRLLASISHELRTPLSAIQGYTELLSQHGNLDAQQQSWLNIINNSSRDTLKLVNDLLDVSRLESGRINIRKTRFDLGQCLSEVIGICRRTRRGHSVDVTLLIDPDVPAIITSDKLRFKQVITNILSNAIRYTLDGRVHMHTRLRRSGERRQLEIGVRDFGPGIDPRDLPHIFEPFFQSSQPGAVAQGGTGLGLSITRGIVNLLGGQVHVESTQGTGSVFTVSLPVSDADVPLPTPPLPVSVSDVAVWCDDPEMRRAIVRTLEVLRLSPHACHDLADYLKYLGTRAHALGIVWVREMTAGEAATLKAHPPELARTLLARGIGIGERLVHDLAAQGAHPIPLTLSVASIHRAVHELTRPASPAGAQKRRPGTKDSGNRLEGLSFLVADDNAVNRRLLTEFVQRHGGLVTQATDGFAAVSAYREKRPDLVLMDVHMPGKDGIGALEDIRAFDDAARIVAVTADLRPETHIALLQTGFDHVLYKPVSESDLLECVEGPPEGAPQSRRRAPVEFDSTQPIHDEDIALQRAGGNPRLARDMLQMLVSDVERVQAQISESPVQGEALLEMVHRIHGGARYCGTLRLAACSQALEMALKGGQTERAGNLQGAWLAEMDALLEQADDLLESLYSSTTGTD</sequence>
<dbReference type="EMBL" id="MVBK01000021">
    <property type="protein sequence ID" value="OOG27241.1"/>
    <property type="molecule type" value="Genomic_DNA"/>
</dbReference>
<dbReference type="PANTHER" id="PTHR45339:SF1">
    <property type="entry name" value="HYBRID SIGNAL TRANSDUCTION HISTIDINE KINASE J"/>
    <property type="match status" value="1"/>
</dbReference>
<evidence type="ECO:0000256" key="12">
    <source>
        <dbReference type="ARBA" id="ARBA00023012"/>
    </source>
</evidence>
<dbReference type="CDD" id="cd00082">
    <property type="entry name" value="HisKA"/>
    <property type="match status" value="1"/>
</dbReference>
<dbReference type="PRINTS" id="PR00344">
    <property type="entry name" value="BCTRLSENSOR"/>
</dbReference>
<dbReference type="SMART" id="SM00073">
    <property type="entry name" value="HPT"/>
    <property type="match status" value="1"/>
</dbReference>
<evidence type="ECO:0000256" key="15">
    <source>
        <dbReference type="PROSITE-ProRule" id="PRU00169"/>
    </source>
</evidence>
<dbReference type="SMART" id="SM00448">
    <property type="entry name" value="REC"/>
    <property type="match status" value="1"/>
</dbReference>
<feature type="domain" description="HPt" evidence="21">
    <location>
        <begin position="813"/>
        <end position="916"/>
    </location>
</feature>
<feature type="region of interest" description="Disordered" evidence="16">
    <location>
        <begin position="644"/>
        <end position="663"/>
    </location>
</feature>
<dbReference type="CDD" id="cd17546">
    <property type="entry name" value="REC_hyHK_CKI1_RcsC-like"/>
    <property type="match status" value="1"/>
</dbReference>
<dbReference type="InterPro" id="IPR003661">
    <property type="entry name" value="HisK_dim/P_dom"/>
</dbReference>
<dbReference type="CDD" id="cd00088">
    <property type="entry name" value="HPT"/>
    <property type="match status" value="1"/>
</dbReference>
<dbReference type="Gene3D" id="3.30.565.10">
    <property type="entry name" value="Histidine kinase-like ATPase, C-terminal domain"/>
    <property type="match status" value="1"/>
</dbReference>
<dbReference type="SMART" id="SM00387">
    <property type="entry name" value="HATPase_c"/>
    <property type="match status" value="1"/>
</dbReference>
<dbReference type="InterPro" id="IPR036641">
    <property type="entry name" value="HPT_dom_sf"/>
</dbReference>
<name>A0A1V3NQC5_9GAMM</name>
<dbReference type="CDD" id="cd16922">
    <property type="entry name" value="HATPase_EvgS-ArcB-TorS-like"/>
    <property type="match status" value="1"/>
</dbReference>
<dbReference type="Pfam" id="PF02518">
    <property type="entry name" value="HATPase_c"/>
    <property type="match status" value="1"/>
</dbReference>
<evidence type="ECO:0000259" key="18">
    <source>
        <dbReference type="PROSITE" id="PS50109"/>
    </source>
</evidence>
<comment type="caution">
    <text evidence="22">The sequence shown here is derived from an EMBL/GenBank/DDBJ whole genome shotgun (WGS) entry which is preliminary data.</text>
</comment>
<dbReference type="Gene3D" id="6.10.340.10">
    <property type="match status" value="1"/>
</dbReference>
<evidence type="ECO:0000256" key="10">
    <source>
        <dbReference type="ARBA" id="ARBA00022840"/>
    </source>
</evidence>
<dbReference type="SUPFAM" id="SSF52172">
    <property type="entry name" value="CheY-like"/>
    <property type="match status" value="1"/>
</dbReference>
<evidence type="ECO:0000256" key="8">
    <source>
        <dbReference type="ARBA" id="ARBA00022741"/>
    </source>
</evidence>
<dbReference type="InterPro" id="IPR011006">
    <property type="entry name" value="CheY-like_superfamily"/>
</dbReference>
<evidence type="ECO:0000259" key="21">
    <source>
        <dbReference type="PROSITE" id="PS50894"/>
    </source>
</evidence>
<dbReference type="PROSITE" id="PS50885">
    <property type="entry name" value="HAMP"/>
    <property type="match status" value="1"/>
</dbReference>
<feature type="modified residue" description="4-aspartylphosphate" evidence="15">
    <location>
        <position position="719"/>
    </location>
</feature>
<dbReference type="GO" id="GO:0000155">
    <property type="term" value="F:phosphorelay sensor kinase activity"/>
    <property type="evidence" value="ECO:0007669"/>
    <property type="project" value="InterPro"/>
</dbReference>
<keyword evidence="6" id="KW-0808">Transferase</keyword>
<evidence type="ECO:0000259" key="20">
    <source>
        <dbReference type="PROSITE" id="PS50885"/>
    </source>
</evidence>
<dbReference type="Pfam" id="PF00512">
    <property type="entry name" value="HisKA"/>
    <property type="match status" value="1"/>
</dbReference>
<evidence type="ECO:0000256" key="17">
    <source>
        <dbReference type="SAM" id="Phobius"/>
    </source>
</evidence>
<proteinExistence type="predicted"/>
<dbReference type="PROSITE" id="PS50110">
    <property type="entry name" value="RESPONSE_REGULATORY"/>
    <property type="match status" value="1"/>
</dbReference>
<dbReference type="PROSITE" id="PS50109">
    <property type="entry name" value="HIS_KIN"/>
    <property type="match status" value="1"/>
</dbReference>
<dbReference type="InterPro" id="IPR004358">
    <property type="entry name" value="Sig_transdc_His_kin-like_C"/>
</dbReference>
<dbReference type="OrthoDB" id="5563233at2"/>
<dbReference type="SMART" id="SM00304">
    <property type="entry name" value="HAMP"/>
    <property type="match status" value="1"/>
</dbReference>
<dbReference type="Pfam" id="PF01627">
    <property type="entry name" value="Hpt"/>
    <property type="match status" value="1"/>
</dbReference>
<dbReference type="Pfam" id="PF00072">
    <property type="entry name" value="Response_reg"/>
    <property type="match status" value="1"/>
</dbReference>
<keyword evidence="23" id="KW-1185">Reference proteome</keyword>
<protein>
    <recommendedName>
        <fullName evidence="3">histidine kinase</fullName>
        <ecNumber evidence="3">2.7.13.3</ecNumber>
    </recommendedName>
</protein>
<dbReference type="Proteomes" id="UP000189462">
    <property type="component" value="Unassembled WGS sequence"/>
</dbReference>
<evidence type="ECO:0000256" key="6">
    <source>
        <dbReference type="ARBA" id="ARBA00022679"/>
    </source>
</evidence>
<feature type="modified residue" description="Phosphohistidine" evidence="14">
    <location>
        <position position="854"/>
    </location>
</feature>
<dbReference type="AlphaFoldDB" id="A0A1V3NQC5"/>
<dbReference type="PANTHER" id="PTHR45339">
    <property type="entry name" value="HYBRID SIGNAL TRANSDUCTION HISTIDINE KINASE J"/>
    <property type="match status" value="1"/>
</dbReference>
<evidence type="ECO:0000256" key="16">
    <source>
        <dbReference type="SAM" id="MobiDB-lite"/>
    </source>
</evidence>
<feature type="domain" description="HAMP" evidence="20">
    <location>
        <begin position="196"/>
        <end position="248"/>
    </location>
</feature>
<dbReference type="InterPro" id="IPR036097">
    <property type="entry name" value="HisK_dim/P_sf"/>
</dbReference>
<organism evidence="22 23">
    <name type="scientific">Thioalkalivibrio denitrificans</name>
    <dbReference type="NCBI Taxonomy" id="108003"/>
    <lineage>
        <taxon>Bacteria</taxon>
        <taxon>Pseudomonadati</taxon>
        <taxon>Pseudomonadota</taxon>
        <taxon>Gammaproteobacteria</taxon>
        <taxon>Chromatiales</taxon>
        <taxon>Ectothiorhodospiraceae</taxon>
        <taxon>Thioalkalivibrio</taxon>
    </lineage>
</organism>
<keyword evidence="4" id="KW-1003">Cell membrane</keyword>
<dbReference type="GO" id="GO:0005524">
    <property type="term" value="F:ATP binding"/>
    <property type="evidence" value="ECO:0007669"/>
    <property type="project" value="UniProtKB-KW"/>
</dbReference>
<dbReference type="SUPFAM" id="SSF47384">
    <property type="entry name" value="Homodimeric domain of signal transducing histidine kinase"/>
    <property type="match status" value="1"/>
</dbReference>
<dbReference type="InterPro" id="IPR005467">
    <property type="entry name" value="His_kinase_dom"/>
</dbReference>
<dbReference type="FunFam" id="1.10.287.130:FF:000001">
    <property type="entry name" value="Two-component sensor histidine kinase"/>
    <property type="match status" value="1"/>
</dbReference>
<dbReference type="Gene3D" id="1.10.287.130">
    <property type="match status" value="1"/>
</dbReference>
<evidence type="ECO:0000259" key="19">
    <source>
        <dbReference type="PROSITE" id="PS50110"/>
    </source>
</evidence>
<evidence type="ECO:0000256" key="9">
    <source>
        <dbReference type="ARBA" id="ARBA00022777"/>
    </source>
</evidence>
<keyword evidence="12" id="KW-0902">Two-component regulatory system</keyword>
<dbReference type="InterPro" id="IPR008207">
    <property type="entry name" value="Sig_transdc_His_kin_Hpt_dom"/>
</dbReference>
<dbReference type="Pfam" id="PF00672">
    <property type="entry name" value="HAMP"/>
    <property type="match status" value="1"/>
</dbReference>
<accession>A0A1V3NQC5</accession>
<evidence type="ECO:0000256" key="4">
    <source>
        <dbReference type="ARBA" id="ARBA00022475"/>
    </source>
</evidence>
<dbReference type="InterPro" id="IPR036890">
    <property type="entry name" value="HATPase_C_sf"/>
</dbReference>
<dbReference type="Gene3D" id="1.20.120.160">
    <property type="entry name" value="HPT domain"/>
    <property type="match status" value="1"/>
</dbReference>
<dbReference type="InterPro" id="IPR003594">
    <property type="entry name" value="HATPase_dom"/>
</dbReference>
<evidence type="ECO:0000256" key="3">
    <source>
        <dbReference type="ARBA" id="ARBA00012438"/>
    </source>
</evidence>
<comment type="subcellular location">
    <subcellularLocation>
        <location evidence="2">Cell membrane</location>
        <topology evidence="2">Multi-pass membrane protein</topology>
    </subcellularLocation>
</comment>
<evidence type="ECO:0000256" key="14">
    <source>
        <dbReference type="PROSITE-ProRule" id="PRU00110"/>
    </source>
</evidence>
<feature type="domain" description="Response regulatory" evidence="19">
    <location>
        <begin position="670"/>
        <end position="784"/>
    </location>
</feature>
<keyword evidence="5 15" id="KW-0597">Phosphoprotein</keyword>
<evidence type="ECO:0000256" key="2">
    <source>
        <dbReference type="ARBA" id="ARBA00004651"/>
    </source>
</evidence>
<dbReference type="SUPFAM" id="SSF158472">
    <property type="entry name" value="HAMP domain-like"/>
    <property type="match status" value="1"/>
</dbReference>
<keyword evidence="10" id="KW-0067">ATP-binding</keyword>
<dbReference type="SMART" id="SM00388">
    <property type="entry name" value="HisKA"/>
    <property type="match status" value="1"/>
</dbReference>
<dbReference type="Gene3D" id="3.40.50.2300">
    <property type="match status" value="1"/>
</dbReference>
<dbReference type="PROSITE" id="PS50894">
    <property type="entry name" value="HPT"/>
    <property type="match status" value="1"/>
</dbReference>
<feature type="domain" description="Histidine kinase" evidence="18">
    <location>
        <begin position="295"/>
        <end position="516"/>
    </location>
</feature>
<evidence type="ECO:0000256" key="5">
    <source>
        <dbReference type="ARBA" id="ARBA00022553"/>
    </source>
</evidence>
<dbReference type="STRING" id="108003.B1C78_04310"/>
<reference evidence="22 23" key="1">
    <citation type="submission" date="2017-02" db="EMBL/GenBank/DDBJ databases">
        <title>Genomic diversity within the haloalkaliphilic genus Thioalkalivibrio.</title>
        <authorList>
            <person name="Ahn A.-C."/>
            <person name="Meier-Kolthoff J."/>
            <person name="Overmars L."/>
            <person name="Richter M."/>
            <person name="Woyke T."/>
            <person name="Sorokin D.Y."/>
            <person name="Muyzer G."/>
        </authorList>
    </citation>
    <scope>NUCLEOTIDE SEQUENCE [LARGE SCALE GENOMIC DNA]</scope>
    <source>
        <strain evidence="22 23">ALJD</strain>
    </source>
</reference>
<dbReference type="InterPro" id="IPR003660">
    <property type="entry name" value="HAMP_dom"/>
</dbReference>
<keyword evidence="7 17" id="KW-0812">Transmembrane</keyword>
<dbReference type="SUPFAM" id="SSF55874">
    <property type="entry name" value="ATPase domain of HSP90 chaperone/DNA topoisomerase II/histidine kinase"/>
    <property type="match status" value="1"/>
</dbReference>
<evidence type="ECO:0000256" key="7">
    <source>
        <dbReference type="ARBA" id="ARBA00022692"/>
    </source>
</evidence>
<keyword evidence="13 17" id="KW-0472">Membrane</keyword>
<evidence type="ECO:0000256" key="11">
    <source>
        <dbReference type="ARBA" id="ARBA00022989"/>
    </source>
</evidence>